<accession>A0A1E3BSY7</accession>
<dbReference type="VEuPathDB" id="FungiDB:SI65_01683"/>
<proteinExistence type="predicted"/>
<reference evidence="3 4" key="1">
    <citation type="journal article" date="2016" name="BMC Genomics">
        <title>Comparative genomic and transcriptomic analyses of the Fuzhuan brick tea-fermentation fungus Aspergillus cristatus.</title>
        <authorList>
            <person name="Ge Y."/>
            <person name="Wang Y."/>
            <person name="Liu Y."/>
            <person name="Tan Y."/>
            <person name="Ren X."/>
            <person name="Zhang X."/>
            <person name="Hyde K.D."/>
            <person name="Liu Y."/>
            <person name="Liu Z."/>
        </authorList>
    </citation>
    <scope>NUCLEOTIDE SEQUENCE [LARGE SCALE GENOMIC DNA]</scope>
    <source>
        <strain evidence="3 4">GZAAS20.1005</strain>
    </source>
</reference>
<feature type="region of interest" description="Disordered" evidence="1">
    <location>
        <begin position="1"/>
        <end position="20"/>
    </location>
</feature>
<dbReference type="OrthoDB" id="4509695at2759"/>
<keyword evidence="4" id="KW-1185">Reference proteome</keyword>
<dbReference type="EMBL" id="JXNT01000001">
    <property type="protein sequence ID" value="ODM24093.1"/>
    <property type="molecule type" value="Genomic_DNA"/>
</dbReference>
<dbReference type="Pfam" id="PF24895">
    <property type="entry name" value="SIDD_N"/>
    <property type="match status" value="1"/>
</dbReference>
<evidence type="ECO:0000256" key="1">
    <source>
        <dbReference type="SAM" id="MobiDB-lite"/>
    </source>
</evidence>
<dbReference type="AlphaFoldDB" id="A0A1E3BSY7"/>
<evidence type="ECO:0000259" key="2">
    <source>
        <dbReference type="Pfam" id="PF24895"/>
    </source>
</evidence>
<dbReference type="STRING" id="573508.A0A1E3BSY7"/>
<protein>
    <recommendedName>
        <fullName evidence="2">Nonribosomal peptide synthetase sidD N-terminal domain-containing protein</fullName>
    </recommendedName>
</protein>
<dbReference type="Proteomes" id="UP000094569">
    <property type="component" value="Unassembled WGS sequence"/>
</dbReference>
<evidence type="ECO:0000313" key="3">
    <source>
        <dbReference type="EMBL" id="ODM24093.1"/>
    </source>
</evidence>
<comment type="caution">
    <text evidence="3">The sequence shown here is derived from an EMBL/GenBank/DDBJ whole genome shotgun (WGS) entry which is preliminary data.</text>
</comment>
<name>A0A1E3BSY7_ASPCR</name>
<organism evidence="3 4">
    <name type="scientific">Aspergillus cristatus</name>
    <name type="common">Chinese Fuzhuan brick tea-fermentation fungus</name>
    <name type="synonym">Eurotium cristatum</name>
    <dbReference type="NCBI Taxonomy" id="573508"/>
    <lineage>
        <taxon>Eukaryota</taxon>
        <taxon>Fungi</taxon>
        <taxon>Dikarya</taxon>
        <taxon>Ascomycota</taxon>
        <taxon>Pezizomycotina</taxon>
        <taxon>Eurotiomycetes</taxon>
        <taxon>Eurotiomycetidae</taxon>
        <taxon>Eurotiales</taxon>
        <taxon>Aspergillaceae</taxon>
        <taxon>Aspergillus</taxon>
        <taxon>Aspergillus subgen. Aspergillus</taxon>
    </lineage>
</organism>
<sequence>MGSMKTSDLLSNDNTDGNDFSSFNVVDLAADGLATPTGMEEEIILLSWLIVLLRTREDGQISFEWTHKDPVNEPATRSLSMGEVMSGGLESALGQTSEAISQYVATIPNSSLLASY</sequence>
<evidence type="ECO:0000313" key="4">
    <source>
        <dbReference type="Proteomes" id="UP000094569"/>
    </source>
</evidence>
<dbReference type="InterPro" id="IPR056896">
    <property type="entry name" value="SIDD_N"/>
</dbReference>
<feature type="domain" description="Nonribosomal peptide synthetase sidD N-terminal" evidence="2">
    <location>
        <begin position="19"/>
        <end position="110"/>
    </location>
</feature>
<gene>
    <name evidence="3" type="ORF">SI65_01683</name>
</gene>